<accession>A0A7W8JVE9</accession>
<dbReference type="AlphaFoldDB" id="A0A7W8JVE9"/>
<evidence type="ECO:0000313" key="3">
    <source>
        <dbReference type="Proteomes" id="UP000552709"/>
    </source>
</evidence>
<dbReference type="SUPFAM" id="SSF51735">
    <property type="entry name" value="NAD(P)-binding Rossmann-fold domains"/>
    <property type="match status" value="1"/>
</dbReference>
<sequence>MKTVLITGGTGSLGQQVIPHLLAQGAAVQAIARRPGLEAPRLTWIPGDLRDPSAVKRALSGAETLLHLATQPLHATADLDVAQGLLKAIRDSEIRHVVYMSITGLERMQGAAYYREKLEIERRIEDSGLPFTIQRSTQFHEFVAQLVQRMSFGRISLVPTGVTLQPVEANAVARQLTRLTLEQPARRVQDLTGPQPFTLDQLARFWQIHQGHRPTVLRLPLPVPLFQAWQHRAAVEDSALPVGLDWVSWLALQSARARAR</sequence>
<gene>
    <name evidence="2" type="ORF">HNQ08_003064</name>
</gene>
<dbReference type="EMBL" id="JACHFL010000008">
    <property type="protein sequence ID" value="MBB5363957.1"/>
    <property type="molecule type" value="Genomic_DNA"/>
</dbReference>
<comment type="caution">
    <text evidence="2">The sequence shown here is derived from an EMBL/GenBank/DDBJ whole genome shotgun (WGS) entry which is preliminary data.</text>
</comment>
<dbReference type="RefSeq" id="WP_184133678.1">
    <property type="nucleotide sequence ID" value="NZ_JACHFL010000008.1"/>
</dbReference>
<organism evidence="2 3">
    <name type="scientific">Deinococcus humi</name>
    <dbReference type="NCBI Taxonomy" id="662880"/>
    <lineage>
        <taxon>Bacteria</taxon>
        <taxon>Thermotogati</taxon>
        <taxon>Deinococcota</taxon>
        <taxon>Deinococci</taxon>
        <taxon>Deinococcales</taxon>
        <taxon>Deinococcaceae</taxon>
        <taxon>Deinococcus</taxon>
    </lineage>
</organism>
<keyword evidence="3" id="KW-1185">Reference proteome</keyword>
<evidence type="ECO:0000313" key="2">
    <source>
        <dbReference type="EMBL" id="MBB5363957.1"/>
    </source>
</evidence>
<protein>
    <submittedName>
        <fullName evidence="2">Uncharacterized protein YbjT (DUF2867 family)</fullName>
    </submittedName>
</protein>
<dbReference type="Pfam" id="PF13460">
    <property type="entry name" value="NAD_binding_10"/>
    <property type="match status" value="1"/>
</dbReference>
<feature type="domain" description="NAD(P)-binding" evidence="1">
    <location>
        <begin position="8"/>
        <end position="139"/>
    </location>
</feature>
<dbReference type="PANTHER" id="PTHR43162">
    <property type="match status" value="1"/>
</dbReference>
<dbReference type="Proteomes" id="UP000552709">
    <property type="component" value="Unassembled WGS sequence"/>
</dbReference>
<dbReference type="InterPro" id="IPR051604">
    <property type="entry name" value="Ergot_Alk_Oxidoreductase"/>
</dbReference>
<dbReference type="PANTHER" id="PTHR43162:SF1">
    <property type="entry name" value="PRESTALK A DIFFERENTIATION PROTEIN A"/>
    <property type="match status" value="1"/>
</dbReference>
<name>A0A7W8JVE9_9DEIO</name>
<proteinExistence type="predicted"/>
<dbReference type="Gene3D" id="3.40.50.720">
    <property type="entry name" value="NAD(P)-binding Rossmann-like Domain"/>
    <property type="match status" value="1"/>
</dbReference>
<dbReference type="InterPro" id="IPR036291">
    <property type="entry name" value="NAD(P)-bd_dom_sf"/>
</dbReference>
<dbReference type="InterPro" id="IPR016040">
    <property type="entry name" value="NAD(P)-bd_dom"/>
</dbReference>
<reference evidence="2 3" key="1">
    <citation type="submission" date="2020-08" db="EMBL/GenBank/DDBJ databases">
        <title>Genomic Encyclopedia of Type Strains, Phase IV (KMG-IV): sequencing the most valuable type-strain genomes for metagenomic binning, comparative biology and taxonomic classification.</title>
        <authorList>
            <person name="Goeker M."/>
        </authorList>
    </citation>
    <scope>NUCLEOTIDE SEQUENCE [LARGE SCALE GENOMIC DNA]</scope>
    <source>
        <strain evidence="2 3">DSM 27939</strain>
    </source>
</reference>
<evidence type="ECO:0000259" key="1">
    <source>
        <dbReference type="Pfam" id="PF13460"/>
    </source>
</evidence>